<organism evidence="2 3">
    <name type="scientific">Leersia perrieri</name>
    <dbReference type="NCBI Taxonomy" id="77586"/>
    <lineage>
        <taxon>Eukaryota</taxon>
        <taxon>Viridiplantae</taxon>
        <taxon>Streptophyta</taxon>
        <taxon>Embryophyta</taxon>
        <taxon>Tracheophyta</taxon>
        <taxon>Spermatophyta</taxon>
        <taxon>Magnoliopsida</taxon>
        <taxon>Liliopsida</taxon>
        <taxon>Poales</taxon>
        <taxon>Poaceae</taxon>
        <taxon>BOP clade</taxon>
        <taxon>Oryzoideae</taxon>
        <taxon>Oryzeae</taxon>
        <taxon>Oryzinae</taxon>
        <taxon>Leersia</taxon>
    </lineage>
</organism>
<feature type="region of interest" description="Disordered" evidence="1">
    <location>
        <begin position="1"/>
        <end position="47"/>
    </location>
</feature>
<evidence type="ECO:0000313" key="2">
    <source>
        <dbReference type="EnsemblPlants" id="LPERR06G21000.1"/>
    </source>
</evidence>
<reference evidence="3" key="2">
    <citation type="submission" date="2013-12" db="EMBL/GenBank/DDBJ databases">
        <authorList>
            <person name="Yu Y."/>
            <person name="Lee S."/>
            <person name="de Baynast K."/>
            <person name="Wissotski M."/>
            <person name="Liu L."/>
            <person name="Talag J."/>
            <person name="Goicoechea J."/>
            <person name="Angelova A."/>
            <person name="Jetty R."/>
            <person name="Kudrna D."/>
            <person name="Golser W."/>
            <person name="Rivera L."/>
            <person name="Zhang J."/>
            <person name="Wing R."/>
        </authorList>
    </citation>
    <scope>NUCLEOTIDE SEQUENCE</scope>
</reference>
<protein>
    <recommendedName>
        <fullName evidence="4">FBD domain-containing protein</fullName>
    </recommendedName>
</protein>
<dbReference type="STRING" id="77586.A0A0D9WTE4"/>
<evidence type="ECO:0008006" key="4">
    <source>
        <dbReference type="Google" id="ProtNLM"/>
    </source>
</evidence>
<dbReference type="SUPFAM" id="SSF52047">
    <property type="entry name" value="RNI-like"/>
    <property type="match status" value="1"/>
</dbReference>
<evidence type="ECO:0000256" key="1">
    <source>
        <dbReference type="SAM" id="MobiDB-lite"/>
    </source>
</evidence>
<dbReference type="HOGENOM" id="CLU_026333_1_0_1"/>
<dbReference type="InterPro" id="IPR032675">
    <property type="entry name" value="LRR_dom_sf"/>
</dbReference>
<dbReference type="EnsemblPlants" id="LPERR06G21000.1">
    <property type="protein sequence ID" value="LPERR06G21000.1"/>
    <property type="gene ID" value="LPERR06G21000"/>
</dbReference>
<proteinExistence type="predicted"/>
<evidence type="ECO:0000313" key="3">
    <source>
        <dbReference type="Proteomes" id="UP000032180"/>
    </source>
</evidence>
<sequence>MVKRQREEEEEKETAVAHQFGDGVVDPNHDPVERHDEEQQPATGDTSYVAAGEAFDYLDTELAALQRRYPNEDGDAATRRTSGVVAAGEEIDREEYLASWEQLVNEDGDAPTAKVDEDDRDLPLPEKDAVAAKVEDRDLALPVKHPPAAKVDDRDCIRTRLPTRSRRRILDFLPIKSLKEKREQQPEPRPIRCFTLITGKGETAAEDFNSCVKYTRECSPEIIHIKRNPGQAERPRRTFRLQDASRQLVRLSLIGAIFGMFRGAGIADVSFPELEEIHMHAAVIKHDDDLKSLAAAAACPLLRVLDLHKCETITGIDVRDAGPNLVRLTIMDCEFVDRLFVGNHHRLRSLHYSGRGIQRNFRSLRELQLLMSQLEPLNLRDVISFLNTCRYYPQLEKLFVQLPKHSKQSNIAEHVEGKQQEHFEKLMWRANTRGLRLILDCPNPVPEERRQLLRLPEFVKITDDSTVKSFHSQLLDEKTK</sequence>
<dbReference type="Gene3D" id="3.80.10.10">
    <property type="entry name" value="Ribonuclease Inhibitor"/>
    <property type="match status" value="1"/>
</dbReference>
<keyword evidence="3" id="KW-1185">Reference proteome</keyword>
<dbReference type="AlphaFoldDB" id="A0A0D9WTE4"/>
<dbReference type="Proteomes" id="UP000032180">
    <property type="component" value="Chromosome 6"/>
</dbReference>
<reference evidence="2 3" key="1">
    <citation type="submission" date="2012-08" db="EMBL/GenBank/DDBJ databases">
        <title>Oryza genome evolution.</title>
        <authorList>
            <person name="Wing R.A."/>
        </authorList>
    </citation>
    <scope>NUCLEOTIDE SEQUENCE</scope>
</reference>
<feature type="compositionally biased region" description="Basic and acidic residues" evidence="1">
    <location>
        <begin position="27"/>
        <end position="38"/>
    </location>
</feature>
<dbReference type="Gramene" id="LPERR06G21000.1">
    <property type="protein sequence ID" value="LPERR06G21000.1"/>
    <property type="gene ID" value="LPERR06G21000"/>
</dbReference>
<name>A0A0D9WTE4_9ORYZ</name>
<accession>A0A0D9WTE4</accession>
<reference evidence="2" key="3">
    <citation type="submission" date="2015-04" db="UniProtKB">
        <authorList>
            <consortium name="EnsemblPlants"/>
        </authorList>
    </citation>
    <scope>IDENTIFICATION</scope>
</reference>